<reference evidence="1" key="1">
    <citation type="submission" date="2021-06" db="EMBL/GenBank/DDBJ databases">
        <authorList>
            <person name="Kallberg Y."/>
            <person name="Tangrot J."/>
            <person name="Rosling A."/>
        </authorList>
    </citation>
    <scope>NUCLEOTIDE SEQUENCE</scope>
    <source>
        <strain evidence="1">FL130A</strain>
    </source>
</reference>
<sequence>MIIMQEIGKSFKTYIKKLKQDYDSESKNELKDIISIYKSAIKNFITTNDI</sequence>
<dbReference type="AlphaFoldDB" id="A0A9N9FCF4"/>
<organism evidence="1 2">
    <name type="scientific">Ambispora leptoticha</name>
    <dbReference type="NCBI Taxonomy" id="144679"/>
    <lineage>
        <taxon>Eukaryota</taxon>
        <taxon>Fungi</taxon>
        <taxon>Fungi incertae sedis</taxon>
        <taxon>Mucoromycota</taxon>
        <taxon>Glomeromycotina</taxon>
        <taxon>Glomeromycetes</taxon>
        <taxon>Archaeosporales</taxon>
        <taxon>Ambisporaceae</taxon>
        <taxon>Ambispora</taxon>
    </lineage>
</organism>
<gene>
    <name evidence="1" type="ORF">ALEPTO_LOCUS4618</name>
</gene>
<dbReference type="OrthoDB" id="2424651at2759"/>
<dbReference type="EMBL" id="CAJVPS010001098">
    <property type="protein sequence ID" value="CAG8524072.1"/>
    <property type="molecule type" value="Genomic_DNA"/>
</dbReference>
<proteinExistence type="predicted"/>
<keyword evidence="2" id="KW-1185">Reference proteome</keyword>
<dbReference type="Proteomes" id="UP000789508">
    <property type="component" value="Unassembled WGS sequence"/>
</dbReference>
<comment type="caution">
    <text evidence="1">The sequence shown here is derived from an EMBL/GenBank/DDBJ whole genome shotgun (WGS) entry which is preliminary data.</text>
</comment>
<name>A0A9N9FCF4_9GLOM</name>
<evidence type="ECO:0000313" key="1">
    <source>
        <dbReference type="EMBL" id="CAG8524072.1"/>
    </source>
</evidence>
<accession>A0A9N9FCF4</accession>
<protein>
    <submittedName>
        <fullName evidence="1">6034_t:CDS:1</fullName>
    </submittedName>
</protein>
<evidence type="ECO:0000313" key="2">
    <source>
        <dbReference type="Proteomes" id="UP000789508"/>
    </source>
</evidence>